<comment type="subcellular location">
    <subcellularLocation>
        <location evidence="1">Membrane</location>
        <topology evidence="1">Multi-pass membrane protein</topology>
    </subcellularLocation>
</comment>
<sequence length="362" mass="39776">MASETSASGSRASQVQAACIAFFVLSPLFVGARIFARVKVRSWSGLSWDDGTLVVAWIFSIILSAIVMLACTFGYGKHLSSIGSLEDLSMIVKLVYVADIFYKLSINTTKASILLFYLRRFVTNWFKIACYVMLGVVLSFMVATTVGSIAQCNPVQTPWSFDVVGTCVDAKAFWYANSGISILINLIMLALPFQPIHASSLPGAQKVALTIVFAIGAFTTITGVIRMQTFDFNHPDFTHSVDWMMWTVIETNLAILCGCIPVYRPLMAYLLPKQFATTSKIRPGDNRRNTLAVFSRSQVSLAPSARAKRASVMPHKAPGGWDHDSEKGLDDLPLPPGIKDPNAPPRRSSMLRDAYVWLNTVV</sequence>
<evidence type="ECO:0000256" key="1">
    <source>
        <dbReference type="ARBA" id="ARBA00004141"/>
    </source>
</evidence>
<evidence type="ECO:0000256" key="6">
    <source>
        <dbReference type="SAM" id="MobiDB-lite"/>
    </source>
</evidence>
<dbReference type="EMBL" id="JAULSU010000007">
    <property type="protein sequence ID" value="KAK0611021.1"/>
    <property type="molecule type" value="Genomic_DNA"/>
</dbReference>
<feature type="transmembrane region" description="Helical" evidence="7">
    <location>
        <begin position="12"/>
        <end position="32"/>
    </location>
</feature>
<dbReference type="PANTHER" id="PTHR33048">
    <property type="entry name" value="PTH11-LIKE INTEGRAL MEMBRANE PROTEIN (AFU_ORTHOLOGUE AFUA_5G11245)"/>
    <property type="match status" value="1"/>
</dbReference>
<dbReference type="InterPro" id="IPR052337">
    <property type="entry name" value="SAT4-like"/>
</dbReference>
<feature type="transmembrane region" description="Helical" evidence="7">
    <location>
        <begin position="243"/>
        <end position="263"/>
    </location>
</feature>
<evidence type="ECO:0000259" key="8">
    <source>
        <dbReference type="Pfam" id="PF20684"/>
    </source>
</evidence>
<dbReference type="Pfam" id="PF20684">
    <property type="entry name" value="Fung_rhodopsin"/>
    <property type="match status" value="1"/>
</dbReference>
<keyword evidence="10" id="KW-1185">Reference proteome</keyword>
<comment type="similarity">
    <text evidence="5">Belongs to the SAT4 family.</text>
</comment>
<dbReference type="Proteomes" id="UP001175000">
    <property type="component" value="Unassembled WGS sequence"/>
</dbReference>
<feature type="transmembrane region" description="Helical" evidence="7">
    <location>
        <begin position="172"/>
        <end position="191"/>
    </location>
</feature>
<organism evidence="9 10">
    <name type="scientific">Immersiella caudata</name>
    <dbReference type="NCBI Taxonomy" id="314043"/>
    <lineage>
        <taxon>Eukaryota</taxon>
        <taxon>Fungi</taxon>
        <taxon>Dikarya</taxon>
        <taxon>Ascomycota</taxon>
        <taxon>Pezizomycotina</taxon>
        <taxon>Sordariomycetes</taxon>
        <taxon>Sordariomycetidae</taxon>
        <taxon>Sordariales</taxon>
        <taxon>Lasiosphaeriaceae</taxon>
        <taxon>Immersiella</taxon>
    </lineage>
</organism>
<feature type="transmembrane region" description="Helical" evidence="7">
    <location>
        <begin position="95"/>
        <end position="118"/>
    </location>
</feature>
<dbReference type="InterPro" id="IPR049326">
    <property type="entry name" value="Rhodopsin_dom_fungi"/>
</dbReference>
<feature type="transmembrane region" description="Helical" evidence="7">
    <location>
        <begin position="53"/>
        <end position="75"/>
    </location>
</feature>
<feature type="compositionally biased region" description="Pro residues" evidence="6">
    <location>
        <begin position="333"/>
        <end position="344"/>
    </location>
</feature>
<evidence type="ECO:0000313" key="9">
    <source>
        <dbReference type="EMBL" id="KAK0611021.1"/>
    </source>
</evidence>
<keyword evidence="4 7" id="KW-0472">Membrane</keyword>
<evidence type="ECO:0000256" key="2">
    <source>
        <dbReference type="ARBA" id="ARBA00022692"/>
    </source>
</evidence>
<name>A0AA39WCR1_9PEZI</name>
<keyword evidence="2 7" id="KW-0812">Transmembrane</keyword>
<dbReference type="GO" id="GO:0016020">
    <property type="term" value="C:membrane"/>
    <property type="evidence" value="ECO:0007669"/>
    <property type="project" value="UniProtKB-SubCell"/>
</dbReference>
<evidence type="ECO:0000256" key="3">
    <source>
        <dbReference type="ARBA" id="ARBA00022989"/>
    </source>
</evidence>
<feature type="domain" description="Rhodopsin" evidence="8">
    <location>
        <begin position="32"/>
        <end position="268"/>
    </location>
</feature>
<evidence type="ECO:0000256" key="7">
    <source>
        <dbReference type="SAM" id="Phobius"/>
    </source>
</evidence>
<gene>
    <name evidence="9" type="ORF">B0T14DRAFT_317483</name>
</gene>
<keyword evidence="3 7" id="KW-1133">Transmembrane helix</keyword>
<comment type="caution">
    <text evidence="9">The sequence shown here is derived from an EMBL/GenBank/DDBJ whole genome shotgun (WGS) entry which is preliminary data.</text>
</comment>
<dbReference type="AlphaFoldDB" id="A0AA39WCR1"/>
<feature type="compositionally biased region" description="Basic and acidic residues" evidence="6">
    <location>
        <begin position="321"/>
        <end position="330"/>
    </location>
</feature>
<feature type="transmembrane region" description="Helical" evidence="7">
    <location>
        <begin position="203"/>
        <end position="223"/>
    </location>
</feature>
<reference evidence="9" key="1">
    <citation type="submission" date="2023-06" db="EMBL/GenBank/DDBJ databases">
        <title>Genome-scale phylogeny and comparative genomics of the fungal order Sordariales.</title>
        <authorList>
            <consortium name="Lawrence Berkeley National Laboratory"/>
            <person name="Hensen N."/>
            <person name="Bonometti L."/>
            <person name="Westerberg I."/>
            <person name="Brannstrom I.O."/>
            <person name="Guillou S."/>
            <person name="Cros-Aarteil S."/>
            <person name="Calhoun S."/>
            <person name="Haridas S."/>
            <person name="Kuo A."/>
            <person name="Mondo S."/>
            <person name="Pangilinan J."/>
            <person name="Riley R."/>
            <person name="Labutti K."/>
            <person name="Andreopoulos B."/>
            <person name="Lipzen A."/>
            <person name="Chen C."/>
            <person name="Yanf M."/>
            <person name="Daum C."/>
            <person name="Ng V."/>
            <person name="Clum A."/>
            <person name="Steindorff A."/>
            <person name="Ohm R."/>
            <person name="Martin F."/>
            <person name="Silar P."/>
            <person name="Natvig D."/>
            <person name="Lalanne C."/>
            <person name="Gautier V."/>
            <person name="Ament-Velasquez S.L."/>
            <person name="Kruys A."/>
            <person name="Hutchinson M.I."/>
            <person name="Powell A.J."/>
            <person name="Barry K."/>
            <person name="Miller A.N."/>
            <person name="Grigoriev I.V."/>
            <person name="Debuchy R."/>
            <person name="Gladieux P."/>
            <person name="Thoren M.H."/>
            <person name="Johannesson H."/>
        </authorList>
    </citation>
    <scope>NUCLEOTIDE SEQUENCE</scope>
    <source>
        <strain evidence="9">CBS 606.72</strain>
    </source>
</reference>
<evidence type="ECO:0000256" key="4">
    <source>
        <dbReference type="ARBA" id="ARBA00023136"/>
    </source>
</evidence>
<protein>
    <recommendedName>
        <fullName evidence="8">Rhodopsin domain-containing protein</fullName>
    </recommendedName>
</protein>
<proteinExistence type="inferred from homology"/>
<evidence type="ECO:0000256" key="5">
    <source>
        <dbReference type="ARBA" id="ARBA00038359"/>
    </source>
</evidence>
<dbReference type="PANTHER" id="PTHR33048:SF55">
    <property type="entry name" value="INTEGRAL MEMBRANE PROTEIN"/>
    <property type="match status" value="1"/>
</dbReference>
<accession>A0AA39WCR1</accession>
<feature type="transmembrane region" description="Helical" evidence="7">
    <location>
        <begin position="130"/>
        <end position="152"/>
    </location>
</feature>
<evidence type="ECO:0000313" key="10">
    <source>
        <dbReference type="Proteomes" id="UP001175000"/>
    </source>
</evidence>
<feature type="region of interest" description="Disordered" evidence="6">
    <location>
        <begin position="308"/>
        <end position="346"/>
    </location>
</feature>